<evidence type="ECO:0000256" key="9">
    <source>
        <dbReference type="ARBA" id="ARBA00023146"/>
    </source>
</evidence>
<evidence type="ECO:0000256" key="3">
    <source>
        <dbReference type="ARBA" id="ARBA00022555"/>
    </source>
</evidence>
<keyword evidence="3" id="KW-0820">tRNA-binding</keyword>
<dbReference type="AlphaFoldDB" id="X0YAD6"/>
<evidence type="ECO:0000256" key="6">
    <source>
        <dbReference type="ARBA" id="ARBA00022840"/>
    </source>
</evidence>
<protein>
    <recommendedName>
        <fullName evidence="2">alanine--tRNA ligase</fullName>
        <ecNumber evidence="2">6.1.1.7</ecNumber>
    </recommendedName>
</protein>
<dbReference type="EMBL" id="BARS01050150">
    <property type="protein sequence ID" value="GAG45688.1"/>
    <property type="molecule type" value="Genomic_DNA"/>
</dbReference>
<comment type="similarity">
    <text evidence="1">Belongs to the class-II aminoacyl-tRNA synthetase family.</text>
</comment>
<dbReference type="PANTHER" id="PTHR11777">
    <property type="entry name" value="ALANYL-TRNA SYNTHETASE"/>
    <property type="match status" value="1"/>
</dbReference>
<evidence type="ECO:0000256" key="8">
    <source>
        <dbReference type="ARBA" id="ARBA00022917"/>
    </source>
</evidence>
<feature type="non-terminal residue" evidence="11">
    <location>
        <position position="171"/>
    </location>
</feature>
<evidence type="ECO:0000256" key="5">
    <source>
        <dbReference type="ARBA" id="ARBA00022741"/>
    </source>
</evidence>
<evidence type="ECO:0000256" key="2">
    <source>
        <dbReference type="ARBA" id="ARBA00013168"/>
    </source>
</evidence>
<dbReference type="GO" id="GO:0005524">
    <property type="term" value="F:ATP binding"/>
    <property type="evidence" value="ECO:0007669"/>
    <property type="project" value="UniProtKB-KW"/>
</dbReference>
<dbReference type="GO" id="GO:0005829">
    <property type="term" value="C:cytosol"/>
    <property type="evidence" value="ECO:0007669"/>
    <property type="project" value="TreeGrafter"/>
</dbReference>
<dbReference type="PANTHER" id="PTHR11777:SF9">
    <property type="entry name" value="ALANINE--TRNA LIGASE, CYTOPLASMIC"/>
    <property type="match status" value="1"/>
</dbReference>
<dbReference type="GO" id="GO:0000049">
    <property type="term" value="F:tRNA binding"/>
    <property type="evidence" value="ECO:0007669"/>
    <property type="project" value="UniProtKB-KW"/>
</dbReference>
<comment type="caution">
    <text evidence="11">The sequence shown here is derived from an EMBL/GenBank/DDBJ whole genome shotgun (WGS) entry which is preliminary data.</text>
</comment>
<keyword evidence="7" id="KW-0694">RNA-binding</keyword>
<organism evidence="11">
    <name type="scientific">marine sediment metagenome</name>
    <dbReference type="NCBI Taxonomy" id="412755"/>
    <lineage>
        <taxon>unclassified sequences</taxon>
        <taxon>metagenomes</taxon>
        <taxon>ecological metagenomes</taxon>
    </lineage>
</organism>
<dbReference type="Pfam" id="PF01411">
    <property type="entry name" value="tRNA-synt_2c"/>
    <property type="match status" value="1"/>
</dbReference>
<evidence type="ECO:0000256" key="4">
    <source>
        <dbReference type="ARBA" id="ARBA00022598"/>
    </source>
</evidence>
<dbReference type="InterPro" id="IPR018164">
    <property type="entry name" value="Ala-tRNA-synth_IIc_N"/>
</dbReference>
<dbReference type="InterPro" id="IPR050058">
    <property type="entry name" value="Ala-tRNA_ligase"/>
</dbReference>
<gene>
    <name evidence="11" type="ORF">S01H1_74915</name>
</gene>
<keyword evidence="5" id="KW-0547">Nucleotide-binding</keyword>
<evidence type="ECO:0000256" key="1">
    <source>
        <dbReference type="ARBA" id="ARBA00008226"/>
    </source>
</evidence>
<dbReference type="GO" id="GO:0006419">
    <property type="term" value="P:alanyl-tRNA aminoacylation"/>
    <property type="evidence" value="ECO:0007669"/>
    <property type="project" value="InterPro"/>
</dbReference>
<evidence type="ECO:0000259" key="10">
    <source>
        <dbReference type="PROSITE" id="PS50860"/>
    </source>
</evidence>
<keyword evidence="6" id="KW-0067">ATP-binding</keyword>
<keyword evidence="8" id="KW-0648">Protein biosynthesis</keyword>
<dbReference type="Gene3D" id="3.30.930.10">
    <property type="entry name" value="Bira Bifunctional Protein, Domain 2"/>
    <property type="match status" value="1"/>
</dbReference>
<feature type="domain" description="Alanyl-transfer RNA synthetases family profile" evidence="10">
    <location>
        <begin position="1"/>
        <end position="171"/>
    </location>
</feature>
<keyword evidence="4" id="KW-0436">Ligase</keyword>
<sequence length="171" mass="19498">MNRKQLIQKYLKFFESKGHKIIPNASLIPKDDPTVLFTTAGMHPLTPYLLGQKHPLGKRLVNVQKCIRTGDINEVGDDMHLTFFEMLGNWGLGDYWKKQTIEYSLEFLTKVLKIKKEKMCITCFSGDKDAPRDTESAEIWKSHGIKKIKFLGKKDNWWGPAGKTGPCGPDT</sequence>
<dbReference type="SUPFAM" id="SSF55681">
    <property type="entry name" value="Class II aaRS and biotin synthetases"/>
    <property type="match status" value="1"/>
</dbReference>
<evidence type="ECO:0000256" key="7">
    <source>
        <dbReference type="ARBA" id="ARBA00022884"/>
    </source>
</evidence>
<proteinExistence type="inferred from homology"/>
<dbReference type="EC" id="6.1.1.7" evidence="2"/>
<reference evidence="11" key="1">
    <citation type="journal article" date="2014" name="Front. Microbiol.">
        <title>High frequency of phylogenetically diverse reductive dehalogenase-homologous genes in deep subseafloor sedimentary metagenomes.</title>
        <authorList>
            <person name="Kawai M."/>
            <person name="Futagami T."/>
            <person name="Toyoda A."/>
            <person name="Takaki Y."/>
            <person name="Nishi S."/>
            <person name="Hori S."/>
            <person name="Arai W."/>
            <person name="Tsubouchi T."/>
            <person name="Morono Y."/>
            <person name="Uchiyama I."/>
            <person name="Ito T."/>
            <person name="Fujiyama A."/>
            <person name="Inagaki F."/>
            <person name="Takami H."/>
        </authorList>
    </citation>
    <scope>NUCLEOTIDE SEQUENCE</scope>
    <source>
        <strain evidence="11">Expedition CK06-06</strain>
    </source>
</reference>
<name>X0YAD6_9ZZZZ</name>
<dbReference type="GO" id="GO:0002161">
    <property type="term" value="F:aminoacyl-tRNA deacylase activity"/>
    <property type="evidence" value="ECO:0007669"/>
    <property type="project" value="TreeGrafter"/>
</dbReference>
<dbReference type="InterPro" id="IPR018165">
    <property type="entry name" value="Ala-tRNA-synth_IIc_core"/>
</dbReference>
<dbReference type="GO" id="GO:0004813">
    <property type="term" value="F:alanine-tRNA ligase activity"/>
    <property type="evidence" value="ECO:0007669"/>
    <property type="project" value="UniProtKB-EC"/>
</dbReference>
<evidence type="ECO:0000313" key="11">
    <source>
        <dbReference type="EMBL" id="GAG45688.1"/>
    </source>
</evidence>
<dbReference type="InterPro" id="IPR045864">
    <property type="entry name" value="aa-tRNA-synth_II/BPL/LPL"/>
</dbReference>
<dbReference type="PROSITE" id="PS50860">
    <property type="entry name" value="AA_TRNA_LIGASE_II_ALA"/>
    <property type="match status" value="1"/>
</dbReference>
<accession>X0YAD6</accession>
<keyword evidence="9" id="KW-0030">Aminoacyl-tRNA synthetase</keyword>